<evidence type="ECO:0000313" key="14">
    <source>
        <dbReference type="EMBL" id="KNE64166.1"/>
    </source>
</evidence>
<gene>
    <name evidence="14" type="ORF">AMAG_09209</name>
</gene>
<keyword evidence="6 11" id="KW-0175">Coiled coil</keyword>
<comment type="subcellular location">
    <subcellularLocation>
        <location evidence="10">Chromosome</location>
        <location evidence="10">Centromere</location>
        <location evidence="10">Kinetochore</location>
    </subcellularLocation>
    <subcellularLocation>
        <location evidence="10">Nucleus</location>
    </subcellularLocation>
</comment>
<evidence type="ECO:0000256" key="3">
    <source>
        <dbReference type="ARBA" id="ARBA00022618"/>
    </source>
</evidence>
<proteinExistence type="inferred from homology"/>
<feature type="region of interest" description="Disordered" evidence="12">
    <location>
        <begin position="1"/>
        <end position="20"/>
    </location>
</feature>
<dbReference type="Gene3D" id="1.10.418.30">
    <property type="entry name" value="Ncd80 complex, Ncd80 subunit"/>
    <property type="match status" value="1"/>
</dbReference>
<evidence type="ECO:0000313" key="15">
    <source>
        <dbReference type="Proteomes" id="UP000054350"/>
    </source>
</evidence>
<evidence type="ECO:0000256" key="9">
    <source>
        <dbReference type="ARBA" id="ARBA00023328"/>
    </source>
</evidence>
<keyword evidence="2 10" id="KW-0158">Chromosome</keyword>
<keyword evidence="15" id="KW-1185">Reference proteome</keyword>
<dbReference type="EMBL" id="GG745344">
    <property type="protein sequence ID" value="KNE64166.1"/>
    <property type="molecule type" value="Genomic_DNA"/>
</dbReference>
<keyword evidence="9 10" id="KW-0137">Centromere</keyword>
<comment type="function">
    <text evidence="10">Acts as a component of the essential kinetochore-associated NDC80 complex, which is required for chromosome segregation and spindle checkpoint activity.</text>
</comment>
<evidence type="ECO:0000256" key="2">
    <source>
        <dbReference type="ARBA" id="ARBA00022454"/>
    </source>
</evidence>
<reference evidence="14 15" key="1">
    <citation type="submission" date="2009-11" db="EMBL/GenBank/DDBJ databases">
        <title>Annotation of Allomyces macrogynus ATCC 38327.</title>
        <authorList>
            <consortium name="The Broad Institute Genome Sequencing Platform"/>
            <person name="Russ C."/>
            <person name="Cuomo C."/>
            <person name="Burger G."/>
            <person name="Gray M.W."/>
            <person name="Holland P.W.H."/>
            <person name="King N."/>
            <person name="Lang F.B.F."/>
            <person name="Roger A.J."/>
            <person name="Ruiz-Trillo I."/>
            <person name="Young S.K."/>
            <person name="Zeng Q."/>
            <person name="Gargeya S."/>
            <person name="Fitzgerald M."/>
            <person name="Haas B."/>
            <person name="Abouelleil A."/>
            <person name="Alvarado L."/>
            <person name="Arachchi H.M."/>
            <person name="Berlin A."/>
            <person name="Chapman S.B."/>
            <person name="Gearin G."/>
            <person name="Goldberg J."/>
            <person name="Griggs A."/>
            <person name="Gujja S."/>
            <person name="Hansen M."/>
            <person name="Heiman D."/>
            <person name="Howarth C."/>
            <person name="Larimer J."/>
            <person name="Lui A."/>
            <person name="MacDonald P.J.P."/>
            <person name="McCowen C."/>
            <person name="Montmayeur A."/>
            <person name="Murphy C."/>
            <person name="Neiman D."/>
            <person name="Pearson M."/>
            <person name="Priest M."/>
            <person name="Roberts A."/>
            <person name="Saif S."/>
            <person name="Shea T."/>
            <person name="Sisk P."/>
            <person name="Stolte C."/>
            <person name="Sykes S."/>
            <person name="Wortman J."/>
            <person name="Nusbaum C."/>
            <person name="Birren B."/>
        </authorList>
    </citation>
    <scope>NUCLEOTIDE SEQUENCE [LARGE SCALE GENOMIC DNA]</scope>
    <source>
        <strain evidence="14 15">ATCC 38327</strain>
    </source>
</reference>
<dbReference type="GO" id="GO:0051315">
    <property type="term" value="P:attachment of mitotic spindle microtubules to kinetochore"/>
    <property type="evidence" value="ECO:0007669"/>
    <property type="project" value="UniProtKB-UniRule"/>
</dbReference>
<dbReference type="OrthoDB" id="7459479at2759"/>
<dbReference type="InterPro" id="IPR038273">
    <property type="entry name" value="Ndc80_sf"/>
</dbReference>
<dbReference type="AlphaFoldDB" id="A0A0L0SNR7"/>
<evidence type="ECO:0000256" key="8">
    <source>
        <dbReference type="ARBA" id="ARBA00023306"/>
    </source>
</evidence>
<feature type="compositionally biased region" description="Low complexity" evidence="12">
    <location>
        <begin position="1"/>
        <end position="12"/>
    </location>
</feature>
<name>A0A0L0SNR7_ALLM3</name>
<keyword evidence="5 10" id="KW-0995">Kinetochore</keyword>
<feature type="coiled-coil region" evidence="11">
    <location>
        <begin position="227"/>
        <end position="306"/>
    </location>
</feature>
<dbReference type="STRING" id="578462.A0A0L0SNR7"/>
<feature type="coiled-coil region" evidence="11">
    <location>
        <begin position="391"/>
        <end position="446"/>
    </location>
</feature>
<comment type="subunit">
    <text evidence="10">Component of the NDC80 complex.</text>
</comment>
<dbReference type="VEuPathDB" id="FungiDB:AMAG_09209"/>
<keyword evidence="4 10" id="KW-0498">Mitosis</keyword>
<dbReference type="eggNOG" id="KOG0995">
    <property type="taxonomic scope" value="Eukaryota"/>
</dbReference>
<keyword evidence="3 10" id="KW-0132">Cell division</keyword>
<evidence type="ECO:0000256" key="10">
    <source>
        <dbReference type="RuleBase" id="RU368072"/>
    </source>
</evidence>
<evidence type="ECO:0000256" key="1">
    <source>
        <dbReference type="ARBA" id="ARBA00007050"/>
    </source>
</evidence>
<dbReference type="GO" id="GO:0031262">
    <property type="term" value="C:Ndc80 complex"/>
    <property type="evidence" value="ECO:0007669"/>
    <property type="project" value="UniProtKB-UniRule"/>
</dbReference>
<dbReference type="GO" id="GO:0005634">
    <property type="term" value="C:nucleus"/>
    <property type="evidence" value="ECO:0007669"/>
    <property type="project" value="UniProtKB-SubCell"/>
</dbReference>
<feature type="domain" description="Kinetochore protein Ndc80 CH" evidence="13">
    <location>
        <begin position="7"/>
        <end position="134"/>
    </location>
</feature>
<dbReference type="PANTHER" id="PTHR10643">
    <property type="entry name" value="KINETOCHORE PROTEIN NDC80"/>
    <property type="match status" value="1"/>
</dbReference>
<keyword evidence="8 10" id="KW-0131">Cell cycle</keyword>
<evidence type="ECO:0000256" key="12">
    <source>
        <dbReference type="SAM" id="MobiDB-lite"/>
    </source>
</evidence>
<accession>A0A0L0SNR7</accession>
<dbReference type="Pfam" id="PF03801">
    <property type="entry name" value="Ndc80_HEC"/>
    <property type="match status" value="1"/>
</dbReference>
<evidence type="ECO:0000256" key="11">
    <source>
        <dbReference type="SAM" id="Coils"/>
    </source>
</evidence>
<organism evidence="14 15">
    <name type="scientific">Allomyces macrogynus (strain ATCC 38327)</name>
    <name type="common">Allomyces javanicus var. macrogynus</name>
    <dbReference type="NCBI Taxonomy" id="578462"/>
    <lineage>
        <taxon>Eukaryota</taxon>
        <taxon>Fungi</taxon>
        <taxon>Fungi incertae sedis</taxon>
        <taxon>Blastocladiomycota</taxon>
        <taxon>Blastocladiomycetes</taxon>
        <taxon>Blastocladiales</taxon>
        <taxon>Blastocladiaceae</taxon>
        <taxon>Allomyces</taxon>
    </lineage>
</organism>
<dbReference type="OMA" id="PSHKFQK"/>
<dbReference type="InterPro" id="IPR055260">
    <property type="entry name" value="Ndc80_CH"/>
</dbReference>
<dbReference type="Proteomes" id="UP000054350">
    <property type="component" value="Unassembled WGS sequence"/>
</dbReference>
<evidence type="ECO:0000256" key="4">
    <source>
        <dbReference type="ARBA" id="ARBA00022776"/>
    </source>
</evidence>
<sequence>MASRRASAANASKPDPRKIRSAEFQDEAISVLSDFLRDKRFPDMVPASRWNSGLTQKDFSSIFRFLFALIEPDYQWSSKSFETEVTNILKNVLRYPFADTVSKMTLMAVGSVKSRPTILGLLVWMVEIIKIYDTVEDDDDDFALGEPSQAYRDMCSTMNMRLNGMTDEEIDQSIRNSYHEKQVLVERDIAETKSKCDTLKTEIQHLCDAPSALDEAEKVSYGLQSDIKAFSDKLAELENSAAQAFTQRQDKTEEQQQLLANIAQQRDRIAELEHRINNQKIKRDQAERMAAEQERLTRMIEELRTRNDADATLFWNKKLELDTLIQEAKKLFREYTMQAQTLGLIPSSASPVAQKYNVQFELVFQHDAKDPRAMCPAAAREPIRDALDRLITELKMELSSGQTKLAAMKEEIYAGRERVHELQATKDKLEAALRGQQESRGQLRRQHDHDVQQLQSATLEARTAKGRIEDRARGNQWKLENASRKVSGDHNRVHAKLRMVDKQTTEYLGNVFTSLRAAKEQVRQELVLLRDEMHGLMLPPTEFDDLPVDSDAEMAEAVVGGAGAGMPEADVALVGPGPGSALAPAWVETAEEALNREADAFFAAP</sequence>
<comment type="similarity">
    <text evidence="1 10">Belongs to the NDC80/HEC1 family.</text>
</comment>
<dbReference type="InterPro" id="IPR005550">
    <property type="entry name" value="Kinetochore_Ndc80"/>
</dbReference>
<evidence type="ECO:0000256" key="7">
    <source>
        <dbReference type="ARBA" id="ARBA00023242"/>
    </source>
</evidence>
<reference evidence="15" key="2">
    <citation type="submission" date="2009-11" db="EMBL/GenBank/DDBJ databases">
        <title>The Genome Sequence of Allomyces macrogynus strain ATCC 38327.</title>
        <authorList>
            <consortium name="The Broad Institute Genome Sequencing Platform"/>
            <person name="Russ C."/>
            <person name="Cuomo C."/>
            <person name="Shea T."/>
            <person name="Young S.K."/>
            <person name="Zeng Q."/>
            <person name="Koehrsen M."/>
            <person name="Haas B."/>
            <person name="Borodovsky M."/>
            <person name="Guigo R."/>
            <person name="Alvarado L."/>
            <person name="Berlin A."/>
            <person name="Borenstein D."/>
            <person name="Chen Z."/>
            <person name="Engels R."/>
            <person name="Freedman E."/>
            <person name="Gellesch M."/>
            <person name="Goldberg J."/>
            <person name="Griggs A."/>
            <person name="Gujja S."/>
            <person name="Heiman D."/>
            <person name="Hepburn T."/>
            <person name="Howarth C."/>
            <person name="Jen D."/>
            <person name="Larson L."/>
            <person name="Lewis B."/>
            <person name="Mehta T."/>
            <person name="Park D."/>
            <person name="Pearson M."/>
            <person name="Roberts A."/>
            <person name="Saif S."/>
            <person name="Shenoy N."/>
            <person name="Sisk P."/>
            <person name="Stolte C."/>
            <person name="Sykes S."/>
            <person name="Walk T."/>
            <person name="White J."/>
            <person name="Yandava C."/>
            <person name="Burger G."/>
            <person name="Gray M.W."/>
            <person name="Holland P.W.H."/>
            <person name="King N."/>
            <person name="Lang F.B.F."/>
            <person name="Roger A.J."/>
            <person name="Ruiz-Trillo I."/>
            <person name="Lander E."/>
            <person name="Nusbaum C."/>
        </authorList>
    </citation>
    <scope>NUCLEOTIDE SEQUENCE [LARGE SCALE GENOMIC DNA]</scope>
    <source>
        <strain evidence="15">ATCC 38327</strain>
    </source>
</reference>
<protein>
    <recommendedName>
        <fullName evidence="10">Kinetochore protein NDC80</fullName>
    </recommendedName>
</protein>
<dbReference type="PANTHER" id="PTHR10643:SF2">
    <property type="entry name" value="KINETOCHORE PROTEIN NDC80 HOMOLOG"/>
    <property type="match status" value="1"/>
</dbReference>
<evidence type="ECO:0000256" key="5">
    <source>
        <dbReference type="ARBA" id="ARBA00022838"/>
    </source>
</evidence>
<keyword evidence="7 10" id="KW-0539">Nucleus</keyword>
<evidence type="ECO:0000256" key="6">
    <source>
        <dbReference type="ARBA" id="ARBA00023054"/>
    </source>
</evidence>
<evidence type="ECO:0000259" key="13">
    <source>
        <dbReference type="Pfam" id="PF03801"/>
    </source>
</evidence>
<dbReference type="GO" id="GO:0051301">
    <property type="term" value="P:cell division"/>
    <property type="evidence" value="ECO:0007669"/>
    <property type="project" value="UniProtKB-UniRule"/>
</dbReference>